<feature type="compositionally biased region" description="Acidic residues" evidence="1">
    <location>
        <begin position="184"/>
        <end position="193"/>
    </location>
</feature>
<sequence length="312" mass="34914">MSELSCPQCRAVLTNEPVLNVALQQMVDLMLDIASEDPETSKGTEVRSLLTQRDYAVAEYKSDLLEDSLFNSVFKNTAQAIIDDDDDGIARCSNCQWEVEGPVCPNCDATIRNYNSGAQNFDEVDAEEYSEGELEEVEQDLANYRAASARNVHDLEAEEANTSLSSEIDQAWPPRQPRNFMHGEEEEEEDDNEDRGSIDSFIVDENDDDDDGDEELEREELKEERKFHRSPAALSDDESRDSDFYEHHDDGYASGDSLDESTSNDELEPQAVRLTHNQDDEDSDNSDEAGSSGAGSASNTRKKRLIVLDSDD</sequence>
<evidence type="ECO:0000256" key="1">
    <source>
        <dbReference type="SAM" id="MobiDB-lite"/>
    </source>
</evidence>
<feature type="compositionally biased region" description="Acidic residues" evidence="1">
    <location>
        <begin position="202"/>
        <end position="218"/>
    </location>
</feature>
<keyword evidence="3" id="KW-1185">Reference proteome</keyword>
<gene>
    <name evidence="2" type="ORF">KLDO_g757</name>
</gene>
<accession>A0A0A8L2T6</accession>
<evidence type="ECO:0000313" key="2">
    <source>
        <dbReference type="EMBL" id="CDO92437.1"/>
    </source>
</evidence>
<comment type="caution">
    <text evidence="2">The sequence shown here is derived from an EMBL/GenBank/DDBJ whole genome shotgun (WGS) entry which is preliminary data.</text>
</comment>
<feature type="region of interest" description="Disordered" evidence="1">
    <location>
        <begin position="158"/>
        <end position="312"/>
    </location>
</feature>
<name>A0A0A8L2T6_9SACH</name>
<evidence type="ECO:0000313" key="3">
    <source>
        <dbReference type="Proteomes" id="UP000031516"/>
    </source>
</evidence>
<organism evidence="2 3">
    <name type="scientific">Kluyveromyces dobzhanskii CBS 2104</name>
    <dbReference type="NCBI Taxonomy" id="1427455"/>
    <lineage>
        <taxon>Eukaryota</taxon>
        <taxon>Fungi</taxon>
        <taxon>Dikarya</taxon>
        <taxon>Ascomycota</taxon>
        <taxon>Saccharomycotina</taxon>
        <taxon>Saccharomycetes</taxon>
        <taxon>Saccharomycetales</taxon>
        <taxon>Saccharomycetaceae</taxon>
        <taxon>Kluyveromyces</taxon>
    </lineage>
</organism>
<protein>
    <submittedName>
        <fullName evidence="2">WGS project CCBQ000000000 data, contig 00041</fullName>
    </submittedName>
</protein>
<dbReference type="AlphaFoldDB" id="A0A0A8L2T6"/>
<proteinExistence type="predicted"/>
<feature type="compositionally biased region" description="Low complexity" evidence="1">
    <location>
        <begin position="288"/>
        <end position="299"/>
    </location>
</feature>
<dbReference type="OrthoDB" id="6105938at2759"/>
<reference evidence="2 3" key="1">
    <citation type="submission" date="2014-03" db="EMBL/GenBank/DDBJ databases">
        <title>The genome of Kluyveromyces dobzhanskii.</title>
        <authorList>
            <person name="Nystedt B."/>
            <person name="Astrom S."/>
        </authorList>
    </citation>
    <scope>NUCLEOTIDE SEQUENCE [LARGE SCALE GENOMIC DNA]</scope>
    <source>
        <strain evidence="2 3">CBS 2104</strain>
    </source>
</reference>
<feature type="compositionally biased region" description="Acidic residues" evidence="1">
    <location>
        <begin position="257"/>
        <end position="268"/>
    </location>
</feature>
<feature type="compositionally biased region" description="Basic and acidic residues" evidence="1">
    <location>
        <begin position="241"/>
        <end position="251"/>
    </location>
</feature>
<dbReference type="Proteomes" id="UP000031516">
    <property type="component" value="Unassembled WGS sequence"/>
</dbReference>
<dbReference type="EMBL" id="CCBQ010000013">
    <property type="protein sequence ID" value="CDO92437.1"/>
    <property type="molecule type" value="Genomic_DNA"/>
</dbReference>